<protein>
    <submittedName>
        <fullName evidence="2">Uncharacterized protein</fullName>
    </submittedName>
</protein>
<dbReference type="Proteomes" id="UP000702952">
    <property type="component" value="Unassembled WGS sequence"/>
</dbReference>
<dbReference type="AlphaFoldDB" id="A0AA44F762"/>
<comment type="caution">
    <text evidence="2">The sequence shown here is derived from an EMBL/GenBank/DDBJ whole genome shotgun (WGS) entry which is preliminary data.</text>
</comment>
<name>A0AA44F762_AGRTU</name>
<sequence length="59" mass="6831">MIEKIWPWIALYLLMMIYQKLAGGSLTDLWPLGVVACGLAVYQLYHIIKTLLTKQNQEH</sequence>
<feature type="transmembrane region" description="Helical" evidence="1">
    <location>
        <begin position="29"/>
        <end position="48"/>
    </location>
</feature>
<evidence type="ECO:0000313" key="3">
    <source>
        <dbReference type="Proteomes" id="UP000702952"/>
    </source>
</evidence>
<accession>A0AA44F762</accession>
<gene>
    <name evidence="2" type="ORF">G6M46_21565</name>
</gene>
<keyword evidence="1" id="KW-0472">Membrane</keyword>
<reference evidence="2" key="1">
    <citation type="journal article" date="2020" name="Science">
        <title>Unexpected conservation and global transmission of agrobacterial virulence plasmids.</title>
        <authorList>
            <person name="Weisberg A.J."/>
            <person name="Davis E.W. 2nd"/>
            <person name="Tabima J."/>
            <person name="Belcher M.S."/>
            <person name="Miller M."/>
            <person name="Kuo C.H."/>
            <person name="Loper J.E."/>
            <person name="Grunwald N.J."/>
            <person name="Putnam M.L."/>
            <person name="Chang J.H."/>
        </authorList>
    </citation>
    <scope>NUCLEOTIDE SEQUENCE</scope>
    <source>
        <strain evidence="2">17-1853-1a</strain>
    </source>
</reference>
<feature type="transmembrane region" description="Helical" evidence="1">
    <location>
        <begin position="5"/>
        <end position="23"/>
    </location>
</feature>
<keyword evidence="1" id="KW-1133">Transmembrane helix</keyword>
<evidence type="ECO:0000313" key="2">
    <source>
        <dbReference type="EMBL" id="NTC30722.1"/>
    </source>
</evidence>
<dbReference type="EMBL" id="JAAMAY010000030">
    <property type="protein sequence ID" value="NTC30722.1"/>
    <property type="molecule type" value="Genomic_DNA"/>
</dbReference>
<keyword evidence="1" id="KW-0812">Transmembrane</keyword>
<dbReference type="RefSeq" id="WP_174019211.1">
    <property type="nucleotide sequence ID" value="NZ_JAAMAW010000015.1"/>
</dbReference>
<evidence type="ECO:0000256" key="1">
    <source>
        <dbReference type="SAM" id="Phobius"/>
    </source>
</evidence>
<organism evidence="2 3">
    <name type="scientific">Agrobacterium tumefaciens</name>
    <dbReference type="NCBI Taxonomy" id="358"/>
    <lineage>
        <taxon>Bacteria</taxon>
        <taxon>Pseudomonadati</taxon>
        <taxon>Pseudomonadota</taxon>
        <taxon>Alphaproteobacteria</taxon>
        <taxon>Hyphomicrobiales</taxon>
        <taxon>Rhizobiaceae</taxon>
        <taxon>Rhizobium/Agrobacterium group</taxon>
        <taxon>Agrobacterium</taxon>
        <taxon>Agrobacterium tumefaciens complex</taxon>
    </lineage>
</organism>
<proteinExistence type="predicted"/>